<evidence type="ECO:0000256" key="2">
    <source>
        <dbReference type="SAM" id="MobiDB-lite"/>
    </source>
</evidence>
<evidence type="ECO:0000313" key="3">
    <source>
        <dbReference type="EMBL" id="KIY66572.1"/>
    </source>
</evidence>
<keyword evidence="1" id="KW-0175">Coiled coil</keyword>
<dbReference type="EMBL" id="KN880550">
    <property type="protein sequence ID" value="KIY66572.1"/>
    <property type="molecule type" value="Genomic_DNA"/>
</dbReference>
<evidence type="ECO:0000313" key="4">
    <source>
        <dbReference type="Proteomes" id="UP000054007"/>
    </source>
</evidence>
<name>A0A0D7B7U8_9AGAR</name>
<evidence type="ECO:0000256" key="1">
    <source>
        <dbReference type="SAM" id="Coils"/>
    </source>
</evidence>
<dbReference type="OrthoDB" id="3042049at2759"/>
<keyword evidence="4" id="KW-1185">Reference proteome</keyword>
<gene>
    <name evidence="3" type="ORF">CYLTODRAFT_423284</name>
</gene>
<sequence>MERRDICPVDGCPCPNHHLSTARIDENRVNPLTEYFTTNNDVPPDDEADGIKAILMHLREIKTAKDVQAEHLRREVARLDAALVALDAEREQLQESIRQGEYVYSAVRRLPLEVLQHIFQYTINFPPSRPSIHSRENRELSEDSDDEQWQSRSAILRSPPKHLHPLQTFRHVSLRWRAAVLDDPILWSSLTINIAVHANSGHISLNESRLNQHLVFSRTAPLRIAFTCDSIWDWESLQTHATHLVACLIPHAARIVELYLLLPSPVVQVFGALRERMTSLSSLLLRNTPWTGSEGDSSRDQPFDAYFLKRLVLQDFPFPLNCIAGRLSSTWVNLVHLELLATQNKRYFVGPSLDRILELLGLTSHLRTAVICVEFDFHFGEVPRRVTCPQLLQLTIRVERDSPLMVELMNSLTFPALEYLSFPSSTRSESWIRSKSFESVLTAIDRSCAPLKTFQCSVLHLTPRDIHRLVEVAPELESLVLQSIEQPDDVFALVQALTPDERGAPLPQLRVFGVDLDVDGHSGSTQDVVQGIIEMANRRCAAGALQVLMVQLVEPGPRAKIALESIRVGIEY</sequence>
<dbReference type="AlphaFoldDB" id="A0A0D7B7U8"/>
<organism evidence="3 4">
    <name type="scientific">Cylindrobasidium torrendii FP15055 ss-10</name>
    <dbReference type="NCBI Taxonomy" id="1314674"/>
    <lineage>
        <taxon>Eukaryota</taxon>
        <taxon>Fungi</taxon>
        <taxon>Dikarya</taxon>
        <taxon>Basidiomycota</taxon>
        <taxon>Agaricomycotina</taxon>
        <taxon>Agaricomycetes</taxon>
        <taxon>Agaricomycetidae</taxon>
        <taxon>Agaricales</taxon>
        <taxon>Marasmiineae</taxon>
        <taxon>Physalacriaceae</taxon>
        <taxon>Cylindrobasidium</taxon>
    </lineage>
</organism>
<accession>A0A0D7B7U8</accession>
<reference evidence="3 4" key="1">
    <citation type="journal article" date="2015" name="Fungal Genet. Biol.">
        <title>Evolution of novel wood decay mechanisms in Agaricales revealed by the genome sequences of Fistulina hepatica and Cylindrobasidium torrendii.</title>
        <authorList>
            <person name="Floudas D."/>
            <person name="Held B.W."/>
            <person name="Riley R."/>
            <person name="Nagy L.G."/>
            <person name="Koehler G."/>
            <person name="Ransdell A.S."/>
            <person name="Younus H."/>
            <person name="Chow J."/>
            <person name="Chiniquy J."/>
            <person name="Lipzen A."/>
            <person name="Tritt A."/>
            <person name="Sun H."/>
            <person name="Haridas S."/>
            <person name="LaButti K."/>
            <person name="Ohm R.A."/>
            <person name="Kues U."/>
            <person name="Blanchette R.A."/>
            <person name="Grigoriev I.V."/>
            <person name="Minto R.E."/>
            <person name="Hibbett D.S."/>
        </authorList>
    </citation>
    <scope>NUCLEOTIDE SEQUENCE [LARGE SCALE GENOMIC DNA]</scope>
    <source>
        <strain evidence="3 4">FP15055 ss-10</strain>
    </source>
</reference>
<protein>
    <submittedName>
        <fullName evidence="3">Uncharacterized protein</fullName>
    </submittedName>
</protein>
<dbReference type="Proteomes" id="UP000054007">
    <property type="component" value="Unassembled WGS sequence"/>
</dbReference>
<feature type="coiled-coil region" evidence="1">
    <location>
        <begin position="69"/>
        <end position="99"/>
    </location>
</feature>
<feature type="region of interest" description="Disordered" evidence="2">
    <location>
        <begin position="130"/>
        <end position="151"/>
    </location>
</feature>
<proteinExistence type="predicted"/>